<keyword evidence="9" id="KW-1185">Reference proteome</keyword>
<feature type="transmembrane region" description="Helical" evidence="7">
    <location>
        <begin position="34"/>
        <end position="55"/>
    </location>
</feature>
<keyword evidence="4 7" id="KW-1133">Transmembrane helix</keyword>
<evidence type="ECO:0000256" key="7">
    <source>
        <dbReference type="SAM" id="Phobius"/>
    </source>
</evidence>
<feature type="transmembrane region" description="Helical" evidence="7">
    <location>
        <begin position="394"/>
        <end position="417"/>
    </location>
</feature>
<dbReference type="GO" id="GO:0022857">
    <property type="term" value="F:transmembrane transporter activity"/>
    <property type="evidence" value="ECO:0007669"/>
    <property type="project" value="InterPro"/>
</dbReference>
<feature type="transmembrane region" description="Helical" evidence="7">
    <location>
        <begin position="264"/>
        <end position="289"/>
    </location>
</feature>
<dbReference type="PIRSF" id="PIRSF006060">
    <property type="entry name" value="AA_transporter"/>
    <property type="match status" value="1"/>
</dbReference>
<keyword evidence="3 7" id="KW-0812">Transmembrane</keyword>
<keyword evidence="2" id="KW-0813">Transport</keyword>
<accession>A0A165UNR6</accession>
<protein>
    <submittedName>
        <fullName evidence="8">Amino acid transporter</fullName>
    </submittedName>
</protein>
<feature type="transmembrane region" description="Helical" evidence="7">
    <location>
        <begin position="112"/>
        <end position="137"/>
    </location>
</feature>
<dbReference type="FunCoup" id="A0A165UNR6">
    <property type="interactions" value="22"/>
</dbReference>
<feature type="region of interest" description="Disordered" evidence="6">
    <location>
        <begin position="513"/>
        <end position="535"/>
    </location>
</feature>
<reference evidence="8 9" key="1">
    <citation type="journal article" date="2016" name="Mol. Biol. Evol.">
        <title>Comparative Genomics of Early-Diverging Mushroom-Forming Fungi Provides Insights into the Origins of Lignocellulose Decay Capabilities.</title>
        <authorList>
            <person name="Nagy L.G."/>
            <person name="Riley R."/>
            <person name="Tritt A."/>
            <person name="Adam C."/>
            <person name="Daum C."/>
            <person name="Floudas D."/>
            <person name="Sun H."/>
            <person name="Yadav J.S."/>
            <person name="Pangilinan J."/>
            <person name="Larsson K.H."/>
            <person name="Matsuura K."/>
            <person name="Barry K."/>
            <person name="Labutti K."/>
            <person name="Kuo R."/>
            <person name="Ohm R.A."/>
            <person name="Bhattacharya S.S."/>
            <person name="Shirouzu T."/>
            <person name="Yoshinaga Y."/>
            <person name="Martin F.M."/>
            <person name="Grigoriev I.V."/>
            <person name="Hibbett D.S."/>
        </authorList>
    </citation>
    <scope>NUCLEOTIDE SEQUENCE [LARGE SCALE GENOMIC DNA]</scope>
    <source>
        <strain evidence="8 9">HHB14362 ss-1</strain>
    </source>
</reference>
<feature type="transmembrane region" description="Helical" evidence="7">
    <location>
        <begin position="188"/>
        <end position="207"/>
    </location>
</feature>
<proteinExistence type="predicted"/>
<feature type="transmembrane region" description="Helical" evidence="7">
    <location>
        <begin position="321"/>
        <end position="343"/>
    </location>
</feature>
<dbReference type="Proteomes" id="UP000076761">
    <property type="component" value="Unassembled WGS sequence"/>
</dbReference>
<sequence length="535" mass="58504">MGLPERRAANDADEDAVLQSLGYKQEFKREFTPVELFGAGFSFIGVVSSIASTLVYTLPYGGSFAMIWGWAICLVFLFAMSLAMAELSSAAPTAGGLYYWTFSYSSPRWRRLLCWIVGYSNTISSIAGIASTSWGAAVQIMAAASMGSNMTFTPTTAQIFGCYVVLLFVQAILCSSATRVIARLQKPYIATNILLILGIIIALPSATPKEFMNNAQYTFGTFRNLTTWPAGFAFTLSFLAPLWTISCFDCVVHISEEASNASVALPWAIISANMISGALGWGVLIAIAFCMGTDMESILSSPIGQPLAAIFYNSFGQKGTLAIWAIVIVFQFMTAVSVVTVASRQLFAFSRDGAVPFSRYLYRINSYTLTPVNCVWFTTIGSLLLGLLAFTGSAAIGAVFTLGVAAQYIAIAIPIAARFVFRNKFKPGPFSLGRWGRPVAFISVLWMAFCFVIFMFPTDPNPPVQSMNYSIVVLGGTLFLCLAYYYFPRYGGVHWFQGPIRNIDIDYEKIDGEPQEDEKEYSMEKRTDQVAVVSA</sequence>
<dbReference type="PANTHER" id="PTHR45649:SF6">
    <property type="entry name" value="GABA-SPECIFIC PERMEASE"/>
    <property type="match status" value="1"/>
</dbReference>
<evidence type="ECO:0000256" key="1">
    <source>
        <dbReference type="ARBA" id="ARBA00004141"/>
    </source>
</evidence>
<dbReference type="PANTHER" id="PTHR45649">
    <property type="entry name" value="AMINO-ACID PERMEASE BAT1"/>
    <property type="match status" value="1"/>
</dbReference>
<evidence type="ECO:0000313" key="8">
    <source>
        <dbReference type="EMBL" id="KZT28460.1"/>
    </source>
</evidence>
<name>A0A165UNR6_9AGAM</name>
<feature type="transmembrane region" description="Helical" evidence="7">
    <location>
        <begin position="67"/>
        <end position="100"/>
    </location>
</feature>
<dbReference type="OrthoDB" id="4476201at2759"/>
<feature type="transmembrane region" description="Helical" evidence="7">
    <location>
        <begin position="227"/>
        <end position="252"/>
    </location>
</feature>
<evidence type="ECO:0000256" key="2">
    <source>
        <dbReference type="ARBA" id="ARBA00022448"/>
    </source>
</evidence>
<feature type="transmembrane region" description="Helical" evidence="7">
    <location>
        <begin position="438"/>
        <end position="457"/>
    </location>
</feature>
<dbReference type="AlphaFoldDB" id="A0A165UNR6"/>
<evidence type="ECO:0000256" key="6">
    <source>
        <dbReference type="SAM" id="MobiDB-lite"/>
    </source>
</evidence>
<gene>
    <name evidence="8" type="ORF">NEOLEDRAFT_847579</name>
</gene>
<evidence type="ECO:0000256" key="4">
    <source>
        <dbReference type="ARBA" id="ARBA00022989"/>
    </source>
</evidence>
<dbReference type="Gene3D" id="1.20.1740.10">
    <property type="entry name" value="Amino acid/polyamine transporter I"/>
    <property type="match status" value="1"/>
</dbReference>
<dbReference type="EMBL" id="KV425557">
    <property type="protein sequence ID" value="KZT28460.1"/>
    <property type="molecule type" value="Genomic_DNA"/>
</dbReference>
<feature type="transmembrane region" description="Helical" evidence="7">
    <location>
        <begin position="469"/>
        <end position="487"/>
    </location>
</feature>
<organism evidence="8 9">
    <name type="scientific">Neolentinus lepideus HHB14362 ss-1</name>
    <dbReference type="NCBI Taxonomy" id="1314782"/>
    <lineage>
        <taxon>Eukaryota</taxon>
        <taxon>Fungi</taxon>
        <taxon>Dikarya</taxon>
        <taxon>Basidiomycota</taxon>
        <taxon>Agaricomycotina</taxon>
        <taxon>Agaricomycetes</taxon>
        <taxon>Gloeophyllales</taxon>
        <taxon>Gloeophyllaceae</taxon>
        <taxon>Neolentinus</taxon>
    </lineage>
</organism>
<dbReference type="STRING" id="1314782.A0A165UNR6"/>
<dbReference type="InterPro" id="IPR002293">
    <property type="entry name" value="AA/rel_permease1"/>
</dbReference>
<evidence type="ECO:0000256" key="5">
    <source>
        <dbReference type="ARBA" id="ARBA00023136"/>
    </source>
</evidence>
<dbReference type="GO" id="GO:0016020">
    <property type="term" value="C:membrane"/>
    <property type="evidence" value="ECO:0007669"/>
    <property type="project" value="UniProtKB-SubCell"/>
</dbReference>
<comment type="subcellular location">
    <subcellularLocation>
        <location evidence="1">Membrane</location>
        <topology evidence="1">Multi-pass membrane protein</topology>
    </subcellularLocation>
</comment>
<evidence type="ECO:0000313" key="9">
    <source>
        <dbReference type="Proteomes" id="UP000076761"/>
    </source>
</evidence>
<feature type="transmembrane region" description="Helical" evidence="7">
    <location>
        <begin position="157"/>
        <end position="176"/>
    </location>
</feature>
<evidence type="ECO:0000256" key="3">
    <source>
        <dbReference type="ARBA" id="ARBA00022692"/>
    </source>
</evidence>
<dbReference type="InParanoid" id="A0A165UNR6"/>
<keyword evidence="5 7" id="KW-0472">Membrane</keyword>
<feature type="transmembrane region" description="Helical" evidence="7">
    <location>
        <begin position="364"/>
        <end position="388"/>
    </location>
</feature>
<dbReference type="Pfam" id="PF13520">
    <property type="entry name" value="AA_permease_2"/>
    <property type="match status" value="1"/>
</dbReference>